<evidence type="ECO:0000313" key="1">
    <source>
        <dbReference type="EMBL" id="GAF98440.1"/>
    </source>
</evidence>
<name>X0VD01_9ZZZZ</name>
<comment type="caution">
    <text evidence="1">The sequence shown here is derived from an EMBL/GenBank/DDBJ whole genome shotgun (WGS) entry which is preliminary data.</text>
</comment>
<gene>
    <name evidence="1" type="ORF">S01H1_21922</name>
</gene>
<dbReference type="EMBL" id="BARS01012259">
    <property type="protein sequence ID" value="GAF98440.1"/>
    <property type="molecule type" value="Genomic_DNA"/>
</dbReference>
<reference evidence="1" key="1">
    <citation type="journal article" date="2014" name="Front. Microbiol.">
        <title>High frequency of phylogenetically diverse reductive dehalogenase-homologous genes in deep subseafloor sedimentary metagenomes.</title>
        <authorList>
            <person name="Kawai M."/>
            <person name="Futagami T."/>
            <person name="Toyoda A."/>
            <person name="Takaki Y."/>
            <person name="Nishi S."/>
            <person name="Hori S."/>
            <person name="Arai W."/>
            <person name="Tsubouchi T."/>
            <person name="Morono Y."/>
            <person name="Uchiyama I."/>
            <person name="Ito T."/>
            <person name="Fujiyama A."/>
            <person name="Inagaki F."/>
            <person name="Takami H."/>
        </authorList>
    </citation>
    <scope>NUCLEOTIDE SEQUENCE</scope>
    <source>
        <strain evidence="1">Expedition CK06-06</strain>
    </source>
</reference>
<dbReference type="AlphaFoldDB" id="X0VD01"/>
<protein>
    <submittedName>
        <fullName evidence="1">Uncharacterized protein</fullName>
    </submittedName>
</protein>
<sequence length="48" mass="5597">DNSVVYNVHVTYETTTLIFACVSERHAHKLRECLNNASWVEVQNYQLT</sequence>
<accession>X0VD01</accession>
<feature type="non-terminal residue" evidence="1">
    <location>
        <position position="1"/>
    </location>
</feature>
<organism evidence="1">
    <name type="scientific">marine sediment metagenome</name>
    <dbReference type="NCBI Taxonomy" id="412755"/>
    <lineage>
        <taxon>unclassified sequences</taxon>
        <taxon>metagenomes</taxon>
        <taxon>ecological metagenomes</taxon>
    </lineage>
</organism>
<proteinExistence type="predicted"/>